<accession>A0A5J5L2T9</accession>
<comment type="caution">
    <text evidence="4">The sequence shown here is derived from an EMBL/GenBank/DDBJ whole genome shotgun (WGS) entry which is preliminary data.</text>
</comment>
<feature type="transmembrane region" description="Helical" evidence="2">
    <location>
        <begin position="38"/>
        <end position="58"/>
    </location>
</feature>
<gene>
    <name evidence="4" type="ORF">FCK90_03130</name>
</gene>
<dbReference type="EMBL" id="SZWF01000002">
    <property type="protein sequence ID" value="KAA9395406.1"/>
    <property type="molecule type" value="Genomic_DNA"/>
</dbReference>
<evidence type="ECO:0000256" key="1">
    <source>
        <dbReference type="SAM" id="MobiDB-lite"/>
    </source>
</evidence>
<protein>
    <submittedName>
        <fullName evidence="4">Tripartite tricarboxylate transporter TctB family protein</fullName>
    </submittedName>
</protein>
<feature type="transmembrane region" description="Helical" evidence="2">
    <location>
        <begin position="109"/>
        <end position="138"/>
    </location>
</feature>
<proteinExistence type="predicted"/>
<keyword evidence="2" id="KW-0812">Transmembrane</keyword>
<name>A0A5J5L2T9_9MICC</name>
<dbReference type="AlphaFoldDB" id="A0A5J5L2T9"/>
<organism evidence="4 5">
    <name type="scientific">Kocuria coralli</name>
    <dbReference type="NCBI Taxonomy" id="1461025"/>
    <lineage>
        <taxon>Bacteria</taxon>
        <taxon>Bacillati</taxon>
        <taxon>Actinomycetota</taxon>
        <taxon>Actinomycetes</taxon>
        <taxon>Micrococcales</taxon>
        <taxon>Micrococcaceae</taxon>
        <taxon>Kocuria</taxon>
    </lineage>
</organism>
<keyword evidence="2" id="KW-0472">Membrane</keyword>
<feature type="transmembrane region" description="Helical" evidence="2">
    <location>
        <begin position="144"/>
        <end position="162"/>
    </location>
</feature>
<dbReference type="RefSeq" id="WP_158032831.1">
    <property type="nucleotide sequence ID" value="NZ_ML708611.1"/>
</dbReference>
<evidence type="ECO:0000313" key="4">
    <source>
        <dbReference type="EMBL" id="KAA9395406.1"/>
    </source>
</evidence>
<dbReference type="Pfam" id="PF07331">
    <property type="entry name" value="TctB"/>
    <property type="match status" value="1"/>
</dbReference>
<dbReference type="OrthoDB" id="5119225at2"/>
<reference evidence="4 5" key="1">
    <citation type="submission" date="2019-05" db="EMBL/GenBank/DDBJ databases">
        <title>Kocuria coralli sp. nov., a novel actinobacterium isolated from coral reef seawater.</title>
        <authorList>
            <person name="Li J."/>
        </authorList>
    </citation>
    <scope>NUCLEOTIDE SEQUENCE [LARGE SCALE GENOMIC DNA]</scope>
    <source>
        <strain evidence="4 5">SCSIO 13007</strain>
    </source>
</reference>
<feature type="domain" description="DUF1468" evidence="3">
    <location>
        <begin position="39"/>
        <end position="171"/>
    </location>
</feature>
<evidence type="ECO:0000256" key="2">
    <source>
        <dbReference type="SAM" id="Phobius"/>
    </source>
</evidence>
<sequence>MNAEKPTATADASARGHAPADSGDETPEQAGGTFADRMIAVVVILLALTLLLLTFGFPAPAQPEDPGTAILPRLVGAALLVLGLALMLRPETAAVAPPRGARGRLTASVIATATLVFLVVPLGFPVAIALFLAFALWLMGVRKVLGLVLYPIIASGFLYYLFADLLDVYLPAGILEGVL</sequence>
<dbReference type="InterPro" id="IPR009936">
    <property type="entry name" value="DUF1468"/>
</dbReference>
<evidence type="ECO:0000313" key="5">
    <source>
        <dbReference type="Proteomes" id="UP000325957"/>
    </source>
</evidence>
<evidence type="ECO:0000259" key="3">
    <source>
        <dbReference type="Pfam" id="PF07331"/>
    </source>
</evidence>
<feature type="region of interest" description="Disordered" evidence="1">
    <location>
        <begin position="1"/>
        <end position="29"/>
    </location>
</feature>
<keyword evidence="5" id="KW-1185">Reference proteome</keyword>
<keyword evidence="2" id="KW-1133">Transmembrane helix</keyword>
<dbReference type="Proteomes" id="UP000325957">
    <property type="component" value="Unassembled WGS sequence"/>
</dbReference>